<proteinExistence type="predicted"/>
<protein>
    <recommendedName>
        <fullName evidence="1">RNase H type-1 domain-containing protein</fullName>
    </recommendedName>
</protein>
<dbReference type="PROSITE" id="PS50879">
    <property type="entry name" value="RNASE_H_1"/>
    <property type="match status" value="1"/>
</dbReference>
<dbReference type="Gene3D" id="3.30.420.10">
    <property type="entry name" value="Ribonuclease H-like superfamily/Ribonuclease H"/>
    <property type="match status" value="1"/>
</dbReference>
<dbReference type="SUPFAM" id="SSF53098">
    <property type="entry name" value="Ribonuclease H-like"/>
    <property type="match status" value="1"/>
</dbReference>
<dbReference type="PANTHER" id="PTHR47723">
    <property type="entry name" value="OS05G0353850 PROTEIN"/>
    <property type="match status" value="1"/>
</dbReference>
<gene>
    <name evidence="2" type="ORF">AVEN_167597_1</name>
</gene>
<dbReference type="GO" id="GO:0003676">
    <property type="term" value="F:nucleic acid binding"/>
    <property type="evidence" value="ECO:0007669"/>
    <property type="project" value="InterPro"/>
</dbReference>
<keyword evidence="3" id="KW-1185">Reference proteome</keyword>
<dbReference type="PANTHER" id="PTHR47723:SF19">
    <property type="entry name" value="POLYNUCLEOTIDYL TRANSFERASE, RIBONUCLEASE H-LIKE SUPERFAMILY PROTEIN"/>
    <property type="match status" value="1"/>
</dbReference>
<name>A0A4Y2HTW5_ARAVE</name>
<dbReference type="AlphaFoldDB" id="A0A4Y2HTW5"/>
<dbReference type="InterPro" id="IPR036397">
    <property type="entry name" value="RNaseH_sf"/>
</dbReference>
<dbReference type="InterPro" id="IPR053151">
    <property type="entry name" value="RNase_H-like"/>
</dbReference>
<dbReference type="CDD" id="cd09276">
    <property type="entry name" value="Rnase_HI_RT_non_LTR"/>
    <property type="match status" value="1"/>
</dbReference>
<dbReference type="Proteomes" id="UP000499080">
    <property type="component" value="Unassembled WGS sequence"/>
</dbReference>
<organism evidence="2 3">
    <name type="scientific">Araneus ventricosus</name>
    <name type="common">Orbweaver spider</name>
    <name type="synonym">Epeira ventricosa</name>
    <dbReference type="NCBI Taxonomy" id="182803"/>
    <lineage>
        <taxon>Eukaryota</taxon>
        <taxon>Metazoa</taxon>
        <taxon>Ecdysozoa</taxon>
        <taxon>Arthropoda</taxon>
        <taxon>Chelicerata</taxon>
        <taxon>Arachnida</taxon>
        <taxon>Araneae</taxon>
        <taxon>Araneomorphae</taxon>
        <taxon>Entelegynae</taxon>
        <taxon>Araneoidea</taxon>
        <taxon>Araneidae</taxon>
        <taxon>Araneus</taxon>
    </lineage>
</organism>
<dbReference type="InterPro" id="IPR012337">
    <property type="entry name" value="RNaseH-like_sf"/>
</dbReference>
<sequence length="296" mass="33583">MHDRHSMVFPVECFCLSSFCVLRDNNWTCHWSAKLNENCTAFQAELIALLEATLAAVDINTTEKISINVDNRAIIQASSNPKSTSTIAQHIFKLLHANPNISVNWIKAHAVYEGNEKADHMAKEATKRGQQYQEVKLPKPILKAKLKRPQELEKWQVGDTGRKVEKFFPRCPCTQSIGPEKKLCSSLGMDHFHLSGIDSDWLQTPCATVKSSKPHRKLYLSQIPSTSQHFIPPSHPFPFTSSFMDAPSRTYCHHLRIGESSPIIPITDPLDLDLPCQKHLCRHEKCQLKQDDHPED</sequence>
<reference evidence="2 3" key="1">
    <citation type="journal article" date="2019" name="Sci. Rep.">
        <title>Orb-weaving spider Araneus ventricosus genome elucidates the spidroin gene catalogue.</title>
        <authorList>
            <person name="Kono N."/>
            <person name="Nakamura H."/>
            <person name="Ohtoshi R."/>
            <person name="Moran D.A.P."/>
            <person name="Shinohara A."/>
            <person name="Yoshida Y."/>
            <person name="Fujiwara M."/>
            <person name="Mori M."/>
            <person name="Tomita M."/>
            <person name="Arakawa K."/>
        </authorList>
    </citation>
    <scope>NUCLEOTIDE SEQUENCE [LARGE SCALE GENOMIC DNA]</scope>
</reference>
<evidence type="ECO:0000313" key="2">
    <source>
        <dbReference type="EMBL" id="GBM68605.1"/>
    </source>
</evidence>
<accession>A0A4Y2HTW5</accession>
<comment type="caution">
    <text evidence="2">The sequence shown here is derived from an EMBL/GenBank/DDBJ whole genome shotgun (WGS) entry which is preliminary data.</text>
</comment>
<feature type="domain" description="RNase H type-1" evidence="1">
    <location>
        <begin position="7"/>
        <end position="127"/>
    </location>
</feature>
<dbReference type="GO" id="GO:0004523">
    <property type="term" value="F:RNA-DNA hybrid ribonuclease activity"/>
    <property type="evidence" value="ECO:0007669"/>
    <property type="project" value="InterPro"/>
</dbReference>
<dbReference type="Pfam" id="PF00075">
    <property type="entry name" value="RNase_H"/>
    <property type="match status" value="1"/>
</dbReference>
<evidence type="ECO:0000313" key="3">
    <source>
        <dbReference type="Proteomes" id="UP000499080"/>
    </source>
</evidence>
<dbReference type="InterPro" id="IPR002156">
    <property type="entry name" value="RNaseH_domain"/>
</dbReference>
<dbReference type="EMBL" id="BGPR01002151">
    <property type="protein sequence ID" value="GBM68605.1"/>
    <property type="molecule type" value="Genomic_DNA"/>
</dbReference>
<evidence type="ECO:0000259" key="1">
    <source>
        <dbReference type="PROSITE" id="PS50879"/>
    </source>
</evidence>